<sequence>MLGLVAATKEELMTHHQQGTTAAEGDSAAPVPLRPVPLRLVPLNPLPLSAPTRPGRKCRNRSRAATSA</sequence>
<evidence type="ECO:0000256" key="1">
    <source>
        <dbReference type="SAM" id="MobiDB-lite"/>
    </source>
</evidence>
<name>A0ABQ6K0A9_9MICO</name>
<gene>
    <name evidence="2" type="ORF">GCM10025881_08550</name>
</gene>
<evidence type="ECO:0000313" key="2">
    <source>
        <dbReference type="EMBL" id="GMA94031.1"/>
    </source>
</evidence>
<reference evidence="3" key="1">
    <citation type="journal article" date="2019" name="Int. J. Syst. Evol. Microbiol.">
        <title>The Global Catalogue of Microorganisms (GCM) 10K type strain sequencing project: providing services to taxonomists for standard genome sequencing and annotation.</title>
        <authorList>
            <consortium name="The Broad Institute Genomics Platform"/>
            <consortium name="The Broad Institute Genome Sequencing Center for Infectious Disease"/>
            <person name="Wu L."/>
            <person name="Ma J."/>
        </authorList>
    </citation>
    <scope>NUCLEOTIDE SEQUENCE [LARGE SCALE GENOMIC DNA]</scope>
    <source>
        <strain evidence="3">NBRC 108894</strain>
    </source>
</reference>
<protein>
    <submittedName>
        <fullName evidence="2">Uncharacterized protein</fullName>
    </submittedName>
</protein>
<dbReference type="EMBL" id="BSVB01000001">
    <property type="protein sequence ID" value="GMA94031.1"/>
    <property type="molecule type" value="Genomic_DNA"/>
</dbReference>
<accession>A0ABQ6K0A9</accession>
<proteinExistence type="predicted"/>
<evidence type="ECO:0000313" key="3">
    <source>
        <dbReference type="Proteomes" id="UP001157034"/>
    </source>
</evidence>
<comment type="caution">
    <text evidence="2">The sequence shown here is derived from an EMBL/GenBank/DDBJ whole genome shotgun (WGS) entry which is preliminary data.</text>
</comment>
<organism evidence="2 3">
    <name type="scientific">Pseudolysinimonas kribbensis</name>
    <dbReference type="NCBI Taxonomy" id="433641"/>
    <lineage>
        <taxon>Bacteria</taxon>
        <taxon>Bacillati</taxon>
        <taxon>Actinomycetota</taxon>
        <taxon>Actinomycetes</taxon>
        <taxon>Micrococcales</taxon>
        <taxon>Microbacteriaceae</taxon>
        <taxon>Pseudolysinimonas</taxon>
    </lineage>
</organism>
<feature type="region of interest" description="Disordered" evidence="1">
    <location>
        <begin position="1"/>
        <end position="68"/>
    </location>
</feature>
<keyword evidence="3" id="KW-1185">Reference proteome</keyword>
<feature type="compositionally biased region" description="Low complexity" evidence="1">
    <location>
        <begin position="36"/>
        <end position="47"/>
    </location>
</feature>
<dbReference type="Proteomes" id="UP001157034">
    <property type="component" value="Unassembled WGS sequence"/>
</dbReference>